<sequence>MARTTAQASRRSARILRSREVAESSRKAGYPCNCDNDGVCVLNRCTEPLAWNLDPSSVAAQTACPLFTVLPKEIRELIYEFALTETPRHPEEIYQTRRLQQIAAHPDRAENLLLTCKSVYLETYLHPILMNAFVVPCLHGISIPKPKFRLPWQFANVQALDITLQQTMLEGECLHDFLHGADLWQPEARHKGVYVAPYVKLRNGAGQSEKSFDFTLLPASKETASVSALGVVMEQMQLPPGFNIPQSSMRVQRARPLVQLTLRMNHTDWWTWTDHPDSTNAKHNHLGLDPALGDGLDSTSHRPTSTRMQELAQQRRDGYDPVPRDLLGGTTPGWAHVVAKLPDLKTLELVLETFLEKKAQLETVVECAKTWRFPIAGERFELAWSGEVEASRRSKINEHLSFEQTWGTTWYAHSTEFEVRTIRFKRRRRVHDSEDEDCKVH</sequence>
<dbReference type="OrthoDB" id="288942at2759"/>
<name>A0A9P4TFD3_CURKU</name>
<accession>A0A9P4TFD3</accession>
<gene>
    <name evidence="1" type="ORF">E8E13_005199</name>
</gene>
<evidence type="ECO:0000313" key="2">
    <source>
        <dbReference type="Proteomes" id="UP000801428"/>
    </source>
</evidence>
<reference evidence="1" key="1">
    <citation type="submission" date="2019-04" db="EMBL/GenBank/DDBJ databases">
        <title>Sequencing of skin fungus with MAO and IRED activity.</title>
        <authorList>
            <person name="Marsaioli A.J."/>
            <person name="Bonatto J.M.C."/>
            <person name="Reis Junior O."/>
        </authorList>
    </citation>
    <scope>NUCLEOTIDE SEQUENCE</scope>
    <source>
        <strain evidence="1">30M1</strain>
    </source>
</reference>
<dbReference type="AlphaFoldDB" id="A0A9P4TFD3"/>
<dbReference type="Proteomes" id="UP000801428">
    <property type="component" value="Unassembled WGS sequence"/>
</dbReference>
<organism evidence="1 2">
    <name type="scientific">Curvularia kusanoi</name>
    <name type="common">Cochliobolus kusanoi</name>
    <dbReference type="NCBI Taxonomy" id="90978"/>
    <lineage>
        <taxon>Eukaryota</taxon>
        <taxon>Fungi</taxon>
        <taxon>Dikarya</taxon>
        <taxon>Ascomycota</taxon>
        <taxon>Pezizomycotina</taxon>
        <taxon>Dothideomycetes</taxon>
        <taxon>Pleosporomycetidae</taxon>
        <taxon>Pleosporales</taxon>
        <taxon>Pleosporineae</taxon>
        <taxon>Pleosporaceae</taxon>
        <taxon>Curvularia</taxon>
    </lineage>
</organism>
<proteinExistence type="predicted"/>
<comment type="caution">
    <text evidence="1">The sequence shown here is derived from an EMBL/GenBank/DDBJ whole genome shotgun (WGS) entry which is preliminary data.</text>
</comment>
<dbReference type="EMBL" id="SWKU01000011">
    <property type="protein sequence ID" value="KAF3002466.1"/>
    <property type="molecule type" value="Genomic_DNA"/>
</dbReference>
<evidence type="ECO:0000313" key="1">
    <source>
        <dbReference type="EMBL" id="KAF3002466.1"/>
    </source>
</evidence>
<keyword evidence="2" id="KW-1185">Reference proteome</keyword>
<protein>
    <submittedName>
        <fullName evidence="1">Uncharacterized protein</fullName>
    </submittedName>
</protein>